<protein>
    <submittedName>
        <fullName evidence="2">Uncharacterized protein</fullName>
    </submittedName>
</protein>
<name>A0A819EEF4_9BILA</name>
<accession>A0A819EEF4</accession>
<dbReference type="InterPro" id="IPR028184">
    <property type="entry name" value="VGLL4"/>
</dbReference>
<sequence length="224" mass="25816">MNQENTNNNSMCNQNQILKNLPLKKRRTYLIDSLVANDEQNENFSKTIKQSYSKDDDSFHKHTPSSPNTLTPPSTPHMDLLRQQYAYLSTNPQQNYLHSFTYDCLMAQQLLDNYRILTEQQKYGYTPSEDETINEHFRKSLGDNYGKFTDRCFTPDDSSSNSSSIEQTSVDSIEEHFARSLAKFGSMNPDEISSINRQITESVVDDHFAKALGSKTWEKLKDKS</sequence>
<dbReference type="AlphaFoldDB" id="A0A819EEF4"/>
<reference evidence="2" key="1">
    <citation type="submission" date="2021-02" db="EMBL/GenBank/DDBJ databases">
        <authorList>
            <person name="Nowell W R."/>
        </authorList>
    </citation>
    <scope>NUCLEOTIDE SEQUENCE</scope>
</reference>
<dbReference type="PANTHER" id="PTHR17604">
    <property type="entry name" value="TRANSCRIPTION COFACTOR VESTIGIAL-LIKE PROTEIN 4"/>
    <property type="match status" value="1"/>
</dbReference>
<dbReference type="InterPro" id="IPR006627">
    <property type="entry name" value="TDU_repeat"/>
</dbReference>
<evidence type="ECO:0000313" key="2">
    <source>
        <dbReference type="EMBL" id="CAF3848299.1"/>
    </source>
</evidence>
<feature type="region of interest" description="Disordered" evidence="1">
    <location>
        <begin position="52"/>
        <end position="76"/>
    </location>
</feature>
<proteinExistence type="predicted"/>
<dbReference type="PANTHER" id="PTHR17604:SF7">
    <property type="entry name" value="TONDU-DOMAIN-CONTAINING GROWTH INHIBITOR, ISOFORM A"/>
    <property type="match status" value="1"/>
</dbReference>
<dbReference type="GO" id="GO:0001223">
    <property type="term" value="F:transcription coactivator binding"/>
    <property type="evidence" value="ECO:0007669"/>
    <property type="project" value="TreeGrafter"/>
</dbReference>
<gene>
    <name evidence="2" type="ORF">OXD698_LOCUS21125</name>
</gene>
<evidence type="ECO:0000313" key="3">
    <source>
        <dbReference type="Proteomes" id="UP000663844"/>
    </source>
</evidence>
<comment type="caution">
    <text evidence="2">The sequence shown here is derived from an EMBL/GenBank/DDBJ whole genome shotgun (WGS) entry which is preliminary data.</text>
</comment>
<dbReference type="SMART" id="SM00711">
    <property type="entry name" value="TDU"/>
    <property type="match status" value="3"/>
</dbReference>
<dbReference type="GO" id="GO:0045892">
    <property type="term" value="P:negative regulation of DNA-templated transcription"/>
    <property type="evidence" value="ECO:0007669"/>
    <property type="project" value="TreeGrafter"/>
</dbReference>
<evidence type="ECO:0000256" key="1">
    <source>
        <dbReference type="SAM" id="MobiDB-lite"/>
    </source>
</evidence>
<dbReference type="EMBL" id="CAJOAZ010001720">
    <property type="protein sequence ID" value="CAF3848299.1"/>
    <property type="molecule type" value="Genomic_DNA"/>
</dbReference>
<dbReference type="Proteomes" id="UP000663844">
    <property type="component" value="Unassembled WGS sequence"/>
</dbReference>
<organism evidence="2 3">
    <name type="scientific">Adineta steineri</name>
    <dbReference type="NCBI Taxonomy" id="433720"/>
    <lineage>
        <taxon>Eukaryota</taxon>
        <taxon>Metazoa</taxon>
        <taxon>Spiralia</taxon>
        <taxon>Gnathifera</taxon>
        <taxon>Rotifera</taxon>
        <taxon>Eurotatoria</taxon>
        <taxon>Bdelloidea</taxon>
        <taxon>Adinetida</taxon>
        <taxon>Adinetidae</taxon>
        <taxon>Adineta</taxon>
    </lineage>
</organism>